<dbReference type="GO" id="GO:0016740">
    <property type="term" value="F:transferase activity"/>
    <property type="evidence" value="ECO:0007669"/>
    <property type="project" value="UniProtKB-KW"/>
</dbReference>
<dbReference type="SUPFAM" id="SSF75304">
    <property type="entry name" value="Amidase signature (AS) enzymes"/>
    <property type="match status" value="1"/>
</dbReference>
<dbReference type="InterPro" id="IPR023631">
    <property type="entry name" value="Amidase_dom"/>
</dbReference>
<dbReference type="PANTHER" id="PTHR11895:SF76">
    <property type="entry name" value="INDOLEACETAMIDE HYDROLASE"/>
    <property type="match status" value="1"/>
</dbReference>
<dbReference type="PANTHER" id="PTHR11895">
    <property type="entry name" value="TRANSAMIDASE"/>
    <property type="match status" value="1"/>
</dbReference>
<name>E0XZZ6_9GAMM</name>
<dbReference type="NCBIfam" id="NF005686">
    <property type="entry name" value="PRK07486.1"/>
    <property type="match status" value="1"/>
</dbReference>
<keyword evidence="2" id="KW-0808">Transferase</keyword>
<dbReference type="EMBL" id="GU474936">
    <property type="protein sequence ID" value="ADI19987.1"/>
    <property type="molecule type" value="Genomic_DNA"/>
</dbReference>
<dbReference type="InterPro" id="IPR000120">
    <property type="entry name" value="Amidase"/>
</dbReference>
<accession>E0XZZ6</accession>
<dbReference type="InterPro" id="IPR036928">
    <property type="entry name" value="AS_sf"/>
</dbReference>
<evidence type="ECO:0000259" key="1">
    <source>
        <dbReference type="Pfam" id="PF01425"/>
    </source>
</evidence>
<sequence length="473" mass="51769">MNYASASTLSRQIADREISCTELMQDTLDNIERINPVYNAIVSISDHSMLLTQAREADSALAKGEYRGWMHGFPHAIKDLANCEGYVTSCGSPLLANNVAGDDAIFTRRIREAGAIFIGKTNVPEFGLGSQSYNTLHGSTRNAFNPALCAGGSSGGAAVALALDLLPVADGSDMMGSLRNPAAYNNVVGFRPSLGRVPKSEGDLFTGSLSTEGPMGRHVEDVIKLFLTMAGPDTRSPLSWRGNPGSPEEYKPLSLEHKSIGWLADLGGHLSTEAGLLPLCEGALQSLGSTGIHIEHSHLEFNMEALWDCWITLRQWGLTNSPNRLFKNPKTRIQLKPEVQWELDQAETITTDRLALAFDTRSRWYQTINSAFGQYDFLALPSAQVFPFDVAQHWPAEIEGRKMSTYHQWMEVVIGGTLSGCPVISLPAGLDDQHRPMGIQFIAPIGEDRKLLEFALAYEETLPWQDAYAQTGK</sequence>
<dbReference type="Pfam" id="PF01425">
    <property type="entry name" value="Amidase"/>
    <property type="match status" value="1"/>
</dbReference>
<dbReference type="Gene3D" id="3.90.1300.10">
    <property type="entry name" value="Amidase signature (AS) domain"/>
    <property type="match status" value="1"/>
</dbReference>
<proteinExistence type="predicted"/>
<evidence type="ECO:0000313" key="2">
    <source>
        <dbReference type="EMBL" id="ADI19987.1"/>
    </source>
</evidence>
<organism evidence="2">
    <name type="scientific">uncultured gamma proteobacterium EB000_65A11</name>
    <dbReference type="NCBI Taxonomy" id="710972"/>
    <lineage>
        <taxon>Bacteria</taxon>
        <taxon>Pseudomonadati</taxon>
        <taxon>Pseudomonadota</taxon>
        <taxon>Gammaproteobacteria</taxon>
        <taxon>environmental samples</taxon>
    </lineage>
</organism>
<dbReference type="AlphaFoldDB" id="E0XZZ6"/>
<feature type="domain" description="Amidase" evidence="1">
    <location>
        <begin position="22"/>
        <end position="452"/>
    </location>
</feature>
<reference evidence="2" key="1">
    <citation type="journal article" date="2011" name="Environ. Microbiol.">
        <title>Time-series analyses of Monterey Bay coastal microbial picoplankton using a 'genome proxy' microarray.</title>
        <authorList>
            <person name="Rich V.I."/>
            <person name="Pham V.D."/>
            <person name="Eppley J."/>
            <person name="Shi Y."/>
            <person name="DeLong E.F."/>
        </authorList>
    </citation>
    <scope>NUCLEOTIDE SEQUENCE</scope>
</reference>
<protein>
    <submittedName>
        <fullName evidence="2">Asp-tRNA-Asn/Glu-tRNA-Gln amidotransferase A subunit and related amidases</fullName>
    </submittedName>
</protein>